<dbReference type="EMBL" id="KV454293">
    <property type="protein sequence ID" value="ODQ73480.1"/>
    <property type="molecule type" value="Genomic_DNA"/>
</dbReference>
<gene>
    <name evidence="1" type="ORF">LIPSTDRAFT_262246</name>
</gene>
<keyword evidence="2" id="KW-1185">Reference proteome</keyword>
<dbReference type="Proteomes" id="UP000094385">
    <property type="component" value="Unassembled WGS sequence"/>
</dbReference>
<accession>A0A1E3Q791</accession>
<sequence>MSFTESKDASPAWEDNTDSNYNKALALLRSNTPERILDIQLPYSKYLQLEKAFSRLNPESGTIAEKSYPSLSYDSGTETVTVVTVPGNVHEAGVYQINIDIIGYADNYLSTHSPQSMDSIVPFGSTTTRGFHDPFAKSVKQPDGGVRYITGKDDMVTVVIEVGASERYTKLCRDKDIWIDGLGVKVFILVCISESPQFKMPSAEYEHIEDSEAEVILMKESMAATLESNLLLNRIAPFVYRRHKWGGQLRTAFIEVWRPDSIPIRYVRLDSKWRHL</sequence>
<organism evidence="1 2">
    <name type="scientific">Lipomyces starkeyi NRRL Y-11557</name>
    <dbReference type="NCBI Taxonomy" id="675824"/>
    <lineage>
        <taxon>Eukaryota</taxon>
        <taxon>Fungi</taxon>
        <taxon>Dikarya</taxon>
        <taxon>Ascomycota</taxon>
        <taxon>Saccharomycotina</taxon>
        <taxon>Lipomycetes</taxon>
        <taxon>Lipomycetales</taxon>
        <taxon>Lipomycetaceae</taxon>
        <taxon>Lipomyces</taxon>
    </lineage>
</organism>
<name>A0A1E3Q791_LIPST</name>
<dbReference type="OrthoDB" id="76567at2759"/>
<evidence type="ECO:0000313" key="1">
    <source>
        <dbReference type="EMBL" id="ODQ73480.1"/>
    </source>
</evidence>
<protein>
    <submittedName>
        <fullName evidence="1">Uncharacterized protein</fullName>
    </submittedName>
</protein>
<dbReference type="AlphaFoldDB" id="A0A1E3Q791"/>
<evidence type="ECO:0000313" key="2">
    <source>
        <dbReference type="Proteomes" id="UP000094385"/>
    </source>
</evidence>
<proteinExistence type="predicted"/>
<reference evidence="1 2" key="1">
    <citation type="journal article" date="2016" name="Proc. Natl. Acad. Sci. U.S.A.">
        <title>Comparative genomics of biotechnologically important yeasts.</title>
        <authorList>
            <person name="Riley R."/>
            <person name="Haridas S."/>
            <person name="Wolfe K.H."/>
            <person name="Lopes M.R."/>
            <person name="Hittinger C.T."/>
            <person name="Goeker M."/>
            <person name="Salamov A.A."/>
            <person name="Wisecaver J.H."/>
            <person name="Long T.M."/>
            <person name="Calvey C.H."/>
            <person name="Aerts A.L."/>
            <person name="Barry K.W."/>
            <person name="Choi C."/>
            <person name="Clum A."/>
            <person name="Coughlan A.Y."/>
            <person name="Deshpande S."/>
            <person name="Douglass A.P."/>
            <person name="Hanson S.J."/>
            <person name="Klenk H.-P."/>
            <person name="LaButti K.M."/>
            <person name="Lapidus A."/>
            <person name="Lindquist E.A."/>
            <person name="Lipzen A.M."/>
            <person name="Meier-Kolthoff J.P."/>
            <person name="Ohm R.A."/>
            <person name="Otillar R.P."/>
            <person name="Pangilinan J.L."/>
            <person name="Peng Y."/>
            <person name="Rokas A."/>
            <person name="Rosa C.A."/>
            <person name="Scheuner C."/>
            <person name="Sibirny A.A."/>
            <person name="Slot J.C."/>
            <person name="Stielow J.B."/>
            <person name="Sun H."/>
            <person name="Kurtzman C.P."/>
            <person name="Blackwell M."/>
            <person name="Grigoriev I.V."/>
            <person name="Jeffries T.W."/>
        </authorList>
    </citation>
    <scope>NUCLEOTIDE SEQUENCE [LARGE SCALE GENOMIC DNA]</scope>
    <source>
        <strain evidence="1 2">NRRL Y-11557</strain>
    </source>
</reference>